<evidence type="ECO:0000256" key="3">
    <source>
        <dbReference type="ARBA" id="ARBA00022679"/>
    </source>
</evidence>
<sequence>MKFGLFYFSFFILNVCYLNAGKVGIFLSTNSNSQLVFGYRLAEILSTQHEVVLIRAEYNHKTRSFKSPLPNVREIFLEIFNTSAEFDDFANSERQMFFNEPTVKIMWDIGAKFQDLYLSGCEKMLNNKKLLTDIENEKFDVIFTHHYDMCPFAVMHHAKVPKWIYTMSSPIIEMIFRTFGIPSPPSTVPGIFTNTTNQLTFKERAFNTFTSTLSYGMAQLYFRNYDKVIQQNLGSNFPSIKSLIRKSKLIFVNDFEFIEYPRPLSSAVINIGGIGIDITKSLEGEFKTFIEESDKPIVVISFGTVADPSVFPQHWKNAFVEFFESNLHINFIWYFEDSNLKLPKNVLMKKWIPQPAILAHEKTVAFITHCGYNGLQEAIFTTTPMICIPLFGDQPRNAKLVEHKNLGTYFSKMRLSGELLTETLKKTLENKSYHKSLANLRSLLLNRPFNSSELLLRWTDFAIKHDFDFTFPDVGFVEYYNLDIFVPLGFITIIGLSFIFRFLFNLYYWSCCTMAFRDKQKLQ</sequence>
<feature type="chain" id="PRO_5038170245" description="UDP-glucuronosyltransferase" evidence="6">
    <location>
        <begin position="21"/>
        <end position="523"/>
    </location>
</feature>
<keyword evidence="2 5" id="KW-0328">Glycosyltransferase</keyword>
<keyword evidence="6" id="KW-1133">Transmembrane helix</keyword>
<dbReference type="SUPFAM" id="SSF53756">
    <property type="entry name" value="UDP-Glycosyltransferase/glycogen phosphorylase"/>
    <property type="match status" value="1"/>
</dbReference>
<feature type="signal peptide" evidence="6">
    <location>
        <begin position="1"/>
        <end position="20"/>
    </location>
</feature>
<comment type="subcellular location">
    <subcellularLocation>
        <location evidence="6">Membrane</location>
        <topology evidence="6">Single-pass membrane protein</topology>
    </subcellularLocation>
</comment>
<evidence type="ECO:0000256" key="2">
    <source>
        <dbReference type="ARBA" id="ARBA00022676"/>
    </source>
</evidence>
<accession>A0A914Q799</accession>
<evidence type="ECO:0000256" key="5">
    <source>
        <dbReference type="RuleBase" id="RU003718"/>
    </source>
</evidence>
<dbReference type="InterPro" id="IPR050271">
    <property type="entry name" value="UDP-glycosyltransferase"/>
</dbReference>
<name>A0A914Q799_9BILA</name>
<dbReference type="PANTHER" id="PTHR48043:SF145">
    <property type="entry name" value="FI06409P-RELATED"/>
    <property type="match status" value="1"/>
</dbReference>
<organism evidence="7 8">
    <name type="scientific">Panagrolaimus davidi</name>
    <dbReference type="NCBI Taxonomy" id="227884"/>
    <lineage>
        <taxon>Eukaryota</taxon>
        <taxon>Metazoa</taxon>
        <taxon>Ecdysozoa</taxon>
        <taxon>Nematoda</taxon>
        <taxon>Chromadorea</taxon>
        <taxon>Rhabditida</taxon>
        <taxon>Tylenchina</taxon>
        <taxon>Panagrolaimomorpha</taxon>
        <taxon>Panagrolaimoidea</taxon>
        <taxon>Panagrolaimidae</taxon>
        <taxon>Panagrolaimus</taxon>
    </lineage>
</organism>
<evidence type="ECO:0000256" key="4">
    <source>
        <dbReference type="ARBA" id="ARBA00047475"/>
    </source>
</evidence>
<evidence type="ECO:0000313" key="8">
    <source>
        <dbReference type="WBParaSite" id="PDA_v2.g27300.t1"/>
    </source>
</evidence>
<dbReference type="InterPro" id="IPR035595">
    <property type="entry name" value="UDP_glycos_trans_CS"/>
</dbReference>
<keyword evidence="6" id="KW-0812">Transmembrane</keyword>
<dbReference type="PANTHER" id="PTHR48043">
    <property type="entry name" value="EG:EG0003.4 PROTEIN-RELATED"/>
    <property type="match status" value="1"/>
</dbReference>
<dbReference type="Gene3D" id="3.40.50.2000">
    <property type="entry name" value="Glycogen Phosphorylase B"/>
    <property type="match status" value="1"/>
</dbReference>
<reference evidence="8" key="1">
    <citation type="submission" date="2022-11" db="UniProtKB">
        <authorList>
            <consortium name="WormBaseParasite"/>
        </authorList>
    </citation>
    <scope>IDENTIFICATION</scope>
</reference>
<dbReference type="InterPro" id="IPR002213">
    <property type="entry name" value="UDP_glucos_trans"/>
</dbReference>
<dbReference type="CDD" id="cd03784">
    <property type="entry name" value="GT1_Gtf-like"/>
    <property type="match status" value="1"/>
</dbReference>
<dbReference type="PROSITE" id="PS00375">
    <property type="entry name" value="UDPGT"/>
    <property type="match status" value="1"/>
</dbReference>
<evidence type="ECO:0000256" key="6">
    <source>
        <dbReference type="RuleBase" id="RU362059"/>
    </source>
</evidence>
<keyword evidence="3 5" id="KW-0808">Transferase</keyword>
<proteinExistence type="inferred from homology"/>
<dbReference type="EC" id="2.4.1.17" evidence="6"/>
<comment type="similarity">
    <text evidence="1 5">Belongs to the UDP-glycosyltransferase family.</text>
</comment>
<protein>
    <recommendedName>
        <fullName evidence="6">UDP-glucuronosyltransferase</fullName>
        <ecNumber evidence="6">2.4.1.17</ecNumber>
    </recommendedName>
</protein>
<keyword evidence="6" id="KW-0732">Signal</keyword>
<dbReference type="FunFam" id="3.40.50.2000:FF:000021">
    <property type="entry name" value="UDP-glucuronosyltransferase"/>
    <property type="match status" value="1"/>
</dbReference>
<dbReference type="WBParaSite" id="PDA_v2.g27300.t1">
    <property type="protein sequence ID" value="PDA_v2.g27300.t1"/>
    <property type="gene ID" value="PDA_v2.g27300"/>
</dbReference>
<dbReference type="AlphaFoldDB" id="A0A914Q799"/>
<keyword evidence="6" id="KW-0472">Membrane</keyword>
<dbReference type="GO" id="GO:0015020">
    <property type="term" value="F:glucuronosyltransferase activity"/>
    <property type="evidence" value="ECO:0007669"/>
    <property type="project" value="UniProtKB-EC"/>
</dbReference>
<evidence type="ECO:0000256" key="1">
    <source>
        <dbReference type="ARBA" id="ARBA00009995"/>
    </source>
</evidence>
<comment type="catalytic activity">
    <reaction evidence="4 6">
        <text>glucuronate acceptor + UDP-alpha-D-glucuronate = acceptor beta-D-glucuronoside + UDP + H(+)</text>
        <dbReference type="Rhea" id="RHEA:21032"/>
        <dbReference type="ChEBI" id="CHEBI:15378"/>
        <dbReference type="ChEBI" id="CHEBI:58052"/>
        <dbReference type="ChEBI" id="CHEBI:58223"/>
        <dbReference type="ChEBI" id="CHEBI:132367"/>
        <dbReference type="ChEBI" id="CHEBI:132368"/>
        <dbReference type="EC" id="2.4.1.17"/>
    </reaction>
</comment>
<dbReference type="Proteomes" id="UP000887578">
    <property type="component" value="Unplaced"/>
</dbReference>
<keyword evidence="7" id="KW-1185">Reference proteome</keyword>
<feature type="transmembrane region" description="Helical" evidence="6">
    <location>
        <begin position="484"/>
        <end position="509"/>
    </location>
</feature>
<evidence type="ECO:0000313" key="7">
    <source>
        <dbReference type="Proteomes" id="UP000887578"/>
    </source>
</evidence>
<dbReference type="Pfam" id="PF00201">
    <property type="entry name" value="UDPGT"/>
    <property type="match status" value="1"/>
</dbReference>
<dbReference type="GO" id="GO:0016020">
    <property type="term" value="C:membrane"/>
    <property type="evidence" value="ECO:0007669"/>
    <property type="project" value="UniProtKB-SubCell"/>
</dbReference>